<accession>A0ACC1I5I8</accession>
<reference evidence="1" key="1">
    <citation type="submission" date="2022-07" db="EMBL/GenBank/DDBJ databases">
        <title>Phylogenomic reconstructions and comparative analyses of Kickxellomycotina fungi.</title>
        <authorList>
            <person name="Reynolds N.K."/>
            <person name="Stajich J.E."/>
            <person name="Barry K."/>
            <person name="Grigoriev I.V."/>
            <person name="Crous P."/>
            <person name="Smith M.E."/>
        </authorList>
    </citation>
    <scope>NUCLEOTIDE SEQUENCE</scope>
    <source>
        <strain evidence="1">Benny 63K</strain>
    </source>
</reference>
<evidence type="ECO:0000313" key="2">
    <source>
        <dbReference type="Proteomes" id="UP001150581"/>
    </source>
</evidence>
<proteinExistence type="predicted"/>
<organism evidence="1 2">
    <name type="scientific">Kickxella alabastrina</name>
    <dbReference type="NCBI Taxonomy" id="61397"/>
    <lineage>
        <taxon>Eukaryota</taxon>
        <taxon>Fungi</taxon>
        <taxon>Fungi incertae sedis</taxon>
        <taxon>Zoopagomycota</taxon>
        <taxon>Kickxellomycotina</taxon>
        <taxon>Kickxellomycetes</taxon>
        <taxon>Kickxellales</taxon>
        <taxon>Kickxellaceae</taxon>
        <taxon>Kickxella</taxon>
    </lineage>
</organism>
<sequence length="184" mass="20990">MVVKLVSDVGKLCFYLSLTPTILAIEGVRWAFTHNTATKPVVAAIRTPKECKPISSTGTKKANRENIQQLEMDLTNITGKYEEIRTDYHAAIQQHEQIRVDDQAKTQQLNQDLAHANSENKETRTRTAESEAARAKDKATIERLEQHIEQTNADDNALIECLQQDYMYATIAHEQDRADDWEMF</sequence>
<keyword evidence="2" id="KW-1185">Reference proteome</keyword>
<dbReference type="Proteomes" id="UP001150581">
    <property type="component" value="Unassembled WGS sequence"/>
</dbReference>
<gene>
    <name evidence="1" type="ORF">LPJ66_008728</name>
</gene>
<comment type="caution">
    <text evidence="1">The sequence shown here is derived from an EMBL/GenBank/DDBJ whole genome shotgun (WGS) entry which is preliminary data.</text>
</comment>
<protein>
    <submittedName>
        <fullName evidence="1">Uncharacterized protein</fullName>
    </submittedName>
</protein>
<evidence type="ECO:0000313" key="1">
    <source>
        <dbReference type="EMBL" id="KAJ1888130.1"/>
    </source>
</evidence>
<name>A0ACC1I5I8_9FUNG</name>
<dbReference type="EMBL" id="JANBPG010001823">
    <property type="protein sequence ID" value="KAJ1888130.1"/>
    <property type="molecule type" value="Genomic_DNA"/>
</dbReference>